<evidence type="ECO:0000256" key="7">
    <source>
        <dbReference type="ARBA" id="ARBA00022857"/>
    </source>
</evidence>
<dbReference type="Pfam" id="PF00107">
    <property type="entry name" value="ADH_zinc_N"/>
    <property type="match status" value="1"/>
</dbReference>
<dbReference type="InterPro" id="IPR047109">
    <property type="entry name" value="CAD-like"/>
</dbReference>
<dbReference type="Proteomes" id="UP000672032">
    <property type="component" value="Chromosome 3"/>
</dbReference>
<dbReference type="SUPFAM" id="SSF51735">
    <property type="entry name" value="NAD(P)-binding Rossmann-fold domains"/>
    <property type="match status" value="1"/>
</dbReference>
<gene>
    <name evidence="13" type="ORF">DSL72_002880</name>
</gene>
<dbReference type="CDD" id="cd05283">
    <property type="entry name" value="CAD1"/>
    <property type="match status" value="1"/>
</dbReference>
<evidence type="ECO:0000256" key="11">
    <source>
        <dbReference type="RuleBase" id="RU361277"/>
    </source>
</evidence>
<evidence type="ECO:0000256" key="10">
    <source>
        <dbReference type="ARBA" id="ARBA00050997"/>
    </source>
</evidence>
<dbReference type="GO" id="GO:0008106">
    <property type="term" value="F:alcohol dehydrogenase (NADP+) activity"/>
    <property type="evidence" value="ECO:0007669"/>
    <property type="project" value="UniProtKB-EC"/>
</dbReference>
<reference evidence="13" key="1">
    <citation type="submission" date="2020-10" db="EMBL/GenBank/DDBJ databases">
        <title>Genome Sequence of Monilinia vaccinii-corymbosi Sheds Light on Mummy Berry Disease Infection of Blueberry and Mating Type.</title>
        <authorList>
            <person name="Yow A.G."/>
            <person name="Zhang Y."/>
            <person name="Bansal K."/>
            <person name="Eacker S.M."/>
            <person name="Sullivan S."/>
            <person name="Liachko I."/>
            <person name="Cubeta M.A."/>
            <person name="Rollins J.A."/>
            <person name="Ashrafi H."/>
        </authorList>
    </citation>
    <scope>NUCLEOTIDE SEQUENCE</scope>
    <source>
        <strain evidence="13">RL-1</strain>
    </source>
</reference>
<sequence length="400" mass="43673">MSNPAKTSVSIANNRILSLNGHFKKSSNIEGDFQKSKEASSYKFQGWMGLDNECAEGNMVWREYEPKAWTEDDVDIKITHCGICASDLHTLRSEWVPTKYPACVGHEITGTAVKVGKNVKHIKLGDRCGVGGQSSACLKPDCEECASGLENYCAQWVETFNGTYPDGNKCYGGYADYCRTPSHFVIKIPDGLSLAEAASMLCAGITSWTSLVNNGAGPGKRVGIVGIGGLGHFGLLWAKALGCNEVVAISRSSAKKADAEKMGASRFIATEEDSEWVKKNSRSLDLIVCTISSPKMPIKGYLRLLKIKGEFVQVGLPEDDIPAFSMKPLLIKGVKLGGSFFGTPKEISEMLEFAAKNQVHPFIEERPLTEANQAIVDMDSGKARYRYVLVNEKHVKELKQ</sequence>
<evidence type="ECO:0000313" key="14">
    <source>
        <dbReference type="Proteomes" id="UP000672032"/>
    </source>
</evidence>
<dbReference type="GO" id="GO:0008270">
    <property type="term" value="F:zinc ion binding"/>
    <property type="evidence" value="ECO:0007669"/>
    <property type="project" value="InterPro"/>
</dbReference>
<comment type="cofactor">
    <cofactor evidence="1 11">
        <name>Zn(2+)</name>
        <dbReference type="ChEBI" id="CHEBI:29105"/>
    </cofactor>
</comment>
<dbReference type="SMART" id="SM00829">
    <property type="entry name" value="PKS_ER"/>
    <property type="match status" value="1"/>
</dbReference>
<dbReference type="FunFam" id="3.40.50.720:FF:000158">
    <property type="entry name" value="Zinc-binding alcohol dehydrogenase"/>
    <property type="match status" value="1"/>
</dbReference>
<keyword evidence="8" id="KW-0560">Oxidoreductase</keyword>
<organism evidence="13 14">
    <name type="scientific">Monilinia vaccinii-corymbosi</name>
    <dbReference type="NCBI Taxonomy" id="61207"/>
    <lineage>
        <taxon>Eukaryota</taxon>
        <taxon>Fungi</taxon>
        <taxon>Dikarya</taxon>
        <taxon>Ascomycota</taxon>
        <taxon>Pezizomycotina</taxon>
        <taxon>Leotiomycetes</taxon>
        <taxon>Helotiales</taxon>
        <taxon>Sclerotiniaceae</taxon>
        <taxon>Monilinia</taxon>
    </lineage>
</organism>
<dbReference type="InterPro" id="IPR036291">
    <property type="entry name" value="NAD(P)-bd_dom_sf"/>
</dbReference>
<dbReference type="GO" id="GO:0006066">
    <property type="term" value="P:alcohol metabolic process"/>
    <property type="evidence" value="ECO:0007669"/>
    <property type="project" value="UniProtKB-ARBA"/>
</dbReference>
<keyword evidence="6 11" id="KW-0862">Zinc</keyword>
<evidence type="ECO:0000256" key="9">
    <source>
        <dbReference type="ARBA" id="ARBA00024074"/>
    </source>
</evidence>
<keyword evidence="4" id="KW-0597">Phosphoprotein</keyword>
<evidence type="ECO:0000256" key="4">
    <source>
        <dbReference type="ARBA" id="ARBA00022553"/>
    </source>
</evidence>
<comment type="catalytic activity">
    <reaction evidence="10">
        <text>a primary alcohol + NADP(+) = an aldehyde + NADPH + H(+)</text>
        <dbReference type="Rhea" id="RHEA:15937"/>
        <dbReference type="ChEBI" id="CHEBI:15378"/>
        <dbReference type="ChEBI" id="CHEBI:15734"/>
        <dbReference type="ChEBI" id="CHEBI:17478"/>
        <dbReference type="ChEBI" id="CHEBI:57783"/>
        <dbReference type="ChEBI" id="CHEBI:58349"/>
        <dbReference type="EC" id="1.1.1.2"/>
    </reaction>
    <physiologicalReaction direction="left-to-right" evidence="10">
        <dbReference type="Rhea" id="RHEA:15938"/>
    </physiologicalReaction>
    <physiologicalReaction direction="right-to-left" evidence="10">
        <dbReference type="Rhea" id="RHEA:15939"/>
    </physiologicalReaction>
</comment>
<dbReference type="InterPro" id="IPR020843">
    <property type="entry name" value="ER"/>
</dbReference>
<dbReference type="Gene3D" id="3.90.180.10">
    <property type="entry name" value="Medium-chain alcohol dehydrogenases, catalytic domain"/>
    <property type="match status" value="1"/>
</dbReference>
<dbReference type="InterPro" id="IPR002328">
    <property type="entry name" value="ADH_Zn_CS"/>
</dbReference>
<name>A0A8A3PDM9_9HELO</name>
<dbReference type="SUPFAM" id="SSF50129">
    <property type="entry name" value="GroES-like"/>
    <property type="match status" value="1"/>
</dbReference>
<evidence type="ECO:0000256" key="8">
    <source>
        <dbReference type="ARBA" id="ARBA00023002"/>
    </source>
</evidence>
<proteinExistence type="inferred from homology"/>
<dbReference type="Gene3D" id="3.40.50.720">
    <property type="entry name" value="NAD(P)-binding Rossmann-like Domain"/>
    <property type="match status" value="1"/>
</dbReference>
<feature type="domain" description="Enoyl reductase (ER)" evidence="12">
    <location>
        <begin position="57"/>
        <end position="389"/>
    </location>
</feature>
<dbReference type="EC" id="1.1.1.2" evidence="9"/>
<dbReference type="InterPro" id="IPR013154">
    <property type="entry name" value="ADH-like_N"/>
</dbReference>
<dbReference type="OrthoDB" id="1879366at2759"/>
<evidence type="ECO:0000256" key="1">
    <source>
        <dbReference type="ARBA" id="ARBA00001947"/>
    </source>
</evidence>
<keyword evidence="5 11" id="KW-0479">Metal-binding</keyword>
<evidence type="ECO:0000313" key="13">
    <source>
        <dbReference type="EMBL" id="QSZ33292.1"/>
    </source>
</evidence>
<evidence type="ECO:0000256" key="3">
    <source>
        <dbReference type="ARBA" id="ARBA00011738"/>
    </source>
</evidence>
<dbReference type="PANTHER" id="PTHR42683">
    <property type="entry name" value="ALDEHYDE REDUCTASE"/>
    <property type="match status" value="1"/>
</dbReference>
<dbReference type="PROSITE" id="PS00059">
    <property type="entry name" value="ADH_ZINC"/>
    <property type="match status" value="1"/>
</dbReference>
<evidence type="ECO:0000256" key="6">
    <source>
        <dbReference type="ARBA" id="ARBA00022833"/>
    </source>
</evidence>
<evidence type="ECO:0000259" key="12">
    <source>
        <dbReference type="SMART" id="SM00829"/>
    </source>
</evidence>
<protein>
    <recommendedName>
        <fullName evidence="9">alcohol dehydrogenase (NADP(+))</fullName>
        <ecNumber evidence="9">1.1.1.2</ecNumber>
    </recommendedName>
</protein>
<dbReference type="InterPro" id="IPR013149">
    <property type="entry name" value="ADH-like_C"/>
</dbReference>
<accession>A0A8A3PDM9</accession>
<keyword evidence="14" id="KW-1185">Reference proteome</keyword>
<evidence type="ECO:0000256" key="5">
    <source>
        <dbReference type="ARBA" id="ARBA00022723"/>
    </source>
</evidence>
<keyword evidence="7" id="KW-0521">NADP</keyword>
<dbReference type="EMBL" id="CP063407">
    <property type="protein sequence ID" value="QSZ33292.1"/>
    <property type="molecule type" value="Genomic_DNA"/>
</dbReference>
<comment type="subunit">
    <text evidence="3">Homodimer.</text>
</comment>
<dbReference type="Pfam" id="PF08240">
    <property type="entry name" value="ADH_N"/>
    <property type="match status" value="1"/>
</dbReference>
<evidence type="ECO:0000256" key="2">
    <source>
        <dbReference type="ARBA" id="ARBA00008072"/>
    </source>
</evidence>
<dbReference type="InterPro" id="IPR011032">
    <property type="entry name" value="GroES-like_sf"/>
</dbReference>
<comment type="similarity">
    <text evidence="2 11">Belongs to the zinc-containing alcohol dehydrogenase family.</text>
</comment>
<dbReference type="AlphaFoldDB" id="A0A8A3PDM9"/>